<evidence type="ECO:0000313" key="3">
    <source>
        <dbReference type="Proteomes" id="UP000070065"/>
    </source>
</evidence>
<comment type="caution">
    <text evidence="2">The sequence shown here is derived from an EMBL/GenBank/DDBJ whole genome shotgun (WGS) entry which is preliminary data.</text>
</comment>
<organism evidence="2 3">
    <name type="scientific">Streptococcus mitis</name>
    <dbReference type="NCBI Taxonomy" id="28037"/>
    <lineage>
        <taxon>Bacteria</taxon>
        <taxon>Bacillati</taxon>
        <taxon>Bacillota</taxon>
        <taxon>Bacilli</taxon>
        <taxon>Lactobacillales</taxon>
        <taxon>Streptococcaceae</taxon>
        <taxon>Streptococcus</taxon>
        <taxon>Streptococcus mitis group</taxon>
    </lineage>
</organism>
<accession>A0A133S2P3</accession>
<protein>
    <submittedName>
        <fullName evidence="2">Uncharacterized protein</fullName>
    </submittedName>
</protein>
<keyword evidence="1" id="KW-0812">Transmembrane</keyword>
<proteinExistence type="predicted"/>
<dbReference type="PATRIC" id="fig|28037.231.peg.266"/>
<feature type="transmembrane region" description="Helical" evidence="1">
    <location>
        <begin position="15"/>
        <end position="39"/>
    </location>
</feature>
<reference evidence="2 3" key="1">
    <citation type="submission" date="2016-01" db="EMBL/GenBank/DDBJ databases">
        <authorList>
            <person name="Oliw E.H."/>
        </authorList>
    </citation>
    <scope>NUCLEOTIDE SEQUENCE [LARGE SCALE GENOMIC DNA]</scope>
    <source>
        <strain evidence="2 3">CMW7705B</strain>
    </source>
</reference>
<keyword evidence="1" id="KW-0472">Membrane</keyword>
<name>A0A133S2P3_STRMT</name>
<keyword evidence="1" id="KW-1133">Transmembrane helix</keyword>
<evidence type="ECO:0000313" key="2">
    <source>
        <dbReference type="EMBL" id="KXA62715.1"/>
    </source>
</evidence>
<evidence type="ECO:0000256" key="1">
    <source>
        <dbReference type="SAM" id="Phobius"/>
    </source>
</evidence>
<dbReference type="Proteomes" id="UP000070065">
    <property type="component" value="Unassembled WGS sequence"/>
</dbReference>
<sequence>MMVWSFFILDITELFLQQIGFIISIGNLPTANIIVPYFLNIESNLTKTNVHCIIEWIEILNERG</sequence>
<dbReference type="EMBL" id="LRQR01000015">
    <property type="protein sequence ID" value="KXA62715.1"/>
    <property type="molecule type" value="Genomic_DNA"/>
</dbReference>
<gene>
    <name evidence="2" type="ORF">HMPREF3228_00265</name>
</gene>
<dbReference type="AlphaFoldDB" id="A0A133S2P3"/>